<organism evidence="9 10">
    <name type="scientific">Dongia soli</name>
    <dbReference type="NCBI Taxonomy" id="600628"/>
    <lineage>
        <taxon>Bacteria</taxon>
        <taxon>Pseudomonadati</taxon>
        <taxon>Pseudomonadota</taxon>
        <taxon>Alphaproteobacteria</taxon>
        <taxon>Rhodospirillales</taxon>
        <taxon>Dongiaceae</taxon>
        <taxon>Dongia</taxon>
    </lineage>
</organism>
<feature type="domain" description="RCK C-terminal" evidence="8">
    <location>
        <begin position="144"/>
        <end position="229"/>
    </location>
</feature>
<name>A0ABU5ECC5_9PROT</name>
<dbReference type="PANTHER" id="PTHR43833:SF5">
    <property type="entry name" value="TRK SYSTEM POTASSIUM UPTAKE PROTEIN TRKA"/>
    <property type="match status" value="1"/>
</dbReference>
<dbReference type="Pfam" id="PF02080">
    <property type="entry name" value="TrkA_C"/>
    <property type="match status" value="2"/>
</dbReference>
<dbReference type="InterPro" id="IPR036721">
    <property type="entry name" value="RCK_C_sf"/>
</dbReference>
<keyword evidence="2" id="KW-0813">Transport</keyword>
<dbReference type="RefSeq" id="WP_320508133.1">
    <property type="nucleotide sequence ID" value="NZ_JAXCLW010000002.1"/>
</dbReference>
<dbReference type="NCBIfam" id="NF007031">
    <property type="entry name" value="PRK09496.1-2"/>
    <property type="match status" value="1"/>
</dbReference>
<comment type="caution">
    <text evidence="9">The sequence shown here is derived from an EMBL/GenBank/DDBJ whole genome shotgun (WGS) entry which is preliminary data.</text>
</comment>
<dbReference type="Proteomes" id="UP001279642">
    <property type="component" value="Unassembled WGS sequence"/>
</dbReference>
<gene>
    <name evidence="9" type="primary">trkA</name>
    <name evidence="9" type="ORF">SMD27_09520</name>
</gene>
<dbReference type="SUPFAM" id="SSF116726">
    <property type="entry name" value="TrkA C-terminal domain-like"/>
    <property type="match status" value="2"/>
</dbReference>
<feature type="domain" description="RCK N-terminal" evidence="7">
    <location>
        <begin position="1"/>
        <end position="124"/>
    </location>
</feature>
<dbReference type="EMBL" id="JAXCLW010000002">
    <property type="protein sequence ID" value="MDY0883083.1"/>
    <property type="molecule type" value="Genomic_DNA"/>
</dbReference>
<sequence>MKVVICGAGQVGSSIAKYLAHERNDVTIVDSDQALIREITDQLEVQGIVGHASHPTVLEQAGLRDADLLIAVTASDEVNMMACLIAHSIFDVPTKIARVREQSYLETKWSSIFNPDHLGIDAVISPEIEVAEAIHRRLEVPGAFDAVPLADNLVTLVGVRCTATCPIINTPLRHLTTLFPDLHVSVIGIVRNDVKIIPSDNEMMLPGDDVYFIADTTHLKRALAAFGHEEAEARRLIIVGGGNIGLCLAELLAKRNHGTEVKIIELDNDRAAVVAGRLPNRVVIQGDALDPRILQEANIEGSETIIAVSNDDEVNILASLLAKRAGCQRSVTLINTSNYAPLVGSLGIDAVVSPRATTVSIILQHVRRGRIRGVHSLGDDFGELIEIEVLEASRLAGTSIRAAKLPKGVIIGALVRGKSVIIASGDTVIEPDDRVILFAAPEAVRHVERMFAVRLEFF</sequence>
<evidence type="ECO:0000313" key="9">
    <source>
        <dbReference type="EMBL" id="MDY0883083.1"/>
    </source>
</evidence>
<dbReference type="Gene3D" id="3.40.50.720">
    <property type="entry name" value="NAD(P)-binding Rossmann-like Domain"/>
    <property type="match status" value="2"/>
</dbReference>
<evidence type="ECO:0000256" key="3">
    <source>
        <dbReference type="ARBA" id="ARBA00022538"/>
    </source>
</evidence>
<dbReference type="InterPro" id="IPR006036">
    <property type="entry name" value="K_uptake_TrkA"/>
</dbReference>
<reference evidence="9 10" key="1">
    <citation type="journal article" date="2016" name="Antonie Van Leeuwenhoek">
        <title>Dongia soli sp. nov., isolated from soil from Dokdo, Korea.</title>
        <authorList>
            <person name="Kim D.U."/>
            <person name="Lee H."/>
            <person name="Kim H."/>
            <person name="Kim S.G."/>
            <person name="Ka J.O."/>
        </authorList>
    </citation>
    <scope>NUCLEOTIDE SEQUENCE [LARGE SCALE GENOMIC DNA]</scope>
    <source>
        <strain evidence="9 10">D78</strain>
    </source>
</reference>
<proteinExistence type="predicted"/>
<evidence type="ECO:0000256" key="4">
    <source>
        <dbReference type="ARBA" id="ARBA00022958"/>
    </source>
</evidence>
<evidence type="ECO:0000256" key="1">
    <source>
        <dbReference type="ARBA" id="ARBA00017378"/>
    </source>
</evidence>
<feature type="domain" description="RCK N-terminal" evidence="7">
    <location>
        <begin position="233"/>
        <end position="352"/>
    </location>
</feature>
<keyword evidence="10" id="KW-1185">Reference proteome</keyword>
<dbReference type="NCBIfam" id="NF007032">
    <property type="entry name" value="PRK09496.1-4"/>
    <property type="match status" value="1"/>
</dbReference>
<evidence type="ECO:0000313" key="10">
    <source>
        <dbReference type="Proteomes" id="UP001279642"/>
    </source>
</evidence>
<evidence type="ECO:0000259" key="8">
    <source>
        <dbReference type="PROSITE" id="PS51202"/>
    </source>
</evidence>
<dbReference type="InterPro" id="IPR003148">
    <property type="entry name" value="RCK_N"/>
</dbReference>
<evidence type="ECO:0000256" key="2">
    <source>
        <dbReference type="ARBA" id="ARBA00022448"/>
    </source>
</evidence>
<accession>A0ABU5ECC5</accession>
<dbReference type="PROSITE" id="PS51202">
    <property type="entry name" value="RCK_C"/>
    <property type="match status" value="2"/>
</dbReference>
<dbReference type="PANTHER" id="PTHR43833">
    <property type="entry name" value="POTASSIUM CHANNEL PROTEIN 2-RELATED-RELATED"/>
    <property type="match status" value="1"/>
</dbReference>
<evidence type="ECO:0000256" key="6">
    <source>
        <dbReference type="ARBA" id="ARBA00023065"/>
    </source>
</evidence>
<dbReference type="PROSITE" id="PS51201">
    <property type="entry name" value="RCK_N"/>
    <property type="match status" value="2"/>
</dbReference>
<dbReference type="NCBIfam" id="NF007039">
    <property type="entry name" value="PRK09496.3-2"/>
    <property type="match status" value="1"/>
</dbReference>
<dbReference type="Gene3D" id="3.30.70.1450">
    <property type="entry name" value="Regulator of K+ conductance, C-terminal domain"/>
    <property type="match status" value="2"/>
</dbReference>
<dbReference type="NCBIfam" id="NF007030">
    <property type="entry name" value="PRK09496.1-1"/>
    <property type="match status" value="1"/>
</dbReference>
<evidence type="ECO:0000256" key="5">
    <source>
        <dbReference type="ARBA" id="ARBA00023027"/>
    </source>
</evidence>
<dbReference type="SUPFAM" id="SSF51735">
    <property type="entry name" value="NAD(P)-binding Rossmann-fold domains"/>
    <property type="match status" value="2"/>
</dbReference>
<protein>
    <recommendedName>
        <fullName evidence="1">Trk system potassium uptake protein TrkA</fullName>
    </recommendedName>
</protein>
<dbReference type="PRINTS" id="PR00335">
    <property type="entry name" value="KUPTAKETRKA"/>
</dbReference>
<dbReference type="InterPro" id="IPR006037">
    <property type="entry name" value="RCK_C"/>
</dbReference>
<dbReference type="InterPro" id="IPR036291">
    <property type="entry name" value="NAD(P)-bd_dom_sf"/>
</dbReference>
<feature type="domain" description="RCK C-terminal" evidence="8">
    <location>
        <begin position="372"/>
        <end position="453"/>
    </location>
</feature>
<keyword evidence="6" id="KW-0406">Ion transport</keyword>
<dbReference type="Pfam" id="PF02254">
    <property type="entry name" value="TrkA_N"/>
    <property type="match status" value="2"/>
</dbReference>
<evidence type="ECO:0000259" key="7">
    <source>
        <dbReference type="PROSITE" id="PS51201"/>
    </source>
</evidence>
<keyword evidence="3" id="KW-0633">Potassium transport</keyword>
<keyword evidence="4" id="KW-0630">Potassium</keyword>
<keyword evidence="5" id="KW-0520">NAD</keyword>
<dbReference type="InterPro" id="IPR050721">
    <property type="entry name" value="Trk_Ktr_HKT_K-transport"/>
</dbReference>